<feature type="domain" description="DUF11" evidence="2">
    <location>
        <begin position="223"/>
        <end position="294"/>
    </location>
</feature>
<keyword evidence="1" id="KW-1133">Transmembrane helix</keyword>
<protein>
    <recommendedName>
        <fullName evidence="2">DUF11 domain-containing protein</fullName>
    </recommendedName>
</protein>
<feature type="transmembrane region" description="Helical" evidence="1">
    <location>
        <begin position="62"/>
        <end position="86"/>
    </location>
</feature>
<dbReference type="Pfam" id="PF01345">
    <property type="entry name" value="DUF11"/>
    <property type="match status" value="1"/>
</dbReference>
<evidence type="ECO:0000313" key="3">
    <source>
        <dbReference type="EMBL" id="OGG49163.1"/>
    </source>
</evidence>
<proteinExistence type="predicted"/>
<accession>A0A1F6CIT8</accession>
<organism evidence="3 4">
    <name type="scientific">Candidatus Kaiserbacteria bacterium RIFCSPHIGHO2_01_FULL_53_31</name>
    <dbReference type="NCBI Taxonomy" id="1798481"/>
    <lineage>
        <taxon>Bacteria</taxon>
        <taxon>Candidatus Kaiseribacteriota</taxon>
    </lineage>
</organism>
<dbReference type="InterPro" id="IPR001434">
    <property type="entry name" value="OmcB-like_DUF11"/>
</dbReference>
<dbReference type="Proteomes" id="UP000178815">
    <property type="component" value="Unassembled WGS sequence"/>
</dbReference>
<evidence type="ECO:0000313" key="4">
    <source>
        <dbReference type="Proteomes" id="UP000178815"/>
    </source>
</evidence>
<keyword evidence="1" id="KW-0812">Transmembrane</keyword>
<gene>
    <name evidence="3" type="ORF">A2678_00860</name>
</gene>
<name>A0A1F6CIT8_9BACT</name>
<sequence>MPPSEDDTSSLERARERLYKTDIEPLESRTPLSIPDEHALPHAWGEDPLVPTSRQKRRHIRVAGAFFAVALAFFVISLGVAGYFLYFEGNTVSTNNITLNLEGPTSIAGGDTVPLELTITNKNPVAIENATLEVNFPEGTRDANNVLQPYPRYNEKIGTLESGATITRSLKAAIFGGAGQTLAVQSVLSYDMVGSNSVYVKKSSFPLTISSTPLDISVDTLSETVSGKPLTFNITVRSNAKVTISNVVLTSIFPFGFVVNSSSVPLNNSSFLLGTLAPGATKTITLTGTLAGQDSEERVFHFSIGTANTANDQALAVTYMTKDVPVTVTAPFINTTIALNGDTGANVTVPAGSRQSVTVSYTNTLATNVANVVVAVAISGSGVDYGSIETTRGFYRSLDHTVLFGPDTDPALANLAPGASGIGTFTFSTLAPGALASSPSITFTTSVSGSRVGQTNVPEEVNASATKTAKVVTAISLTAHALHSSGPIANSGPVPPISNQATTYSVVWNVKNQGSAVADGTVSATLPSYVSYTGKTAGSGSFSYDAASRTVSWNTGNLAQGANTGGTFQVSLTPSTSQMGSAPALTSSVSFSGYDRFAGVQVRATAGAATTETTGDSGYSSSNANVQ</sequence>
<reference evidence="3 4" key="1">
    <citation type="journal article" date="2016" name="Nat. Commun.">
        <title>Thousands of microbial genomes shed light on interconnected biogeochemical processes in an aquifer system.</title>
        <authorList>
            <person name="Anantharaman K."/>
            <person name="Brown C.T."/>
            <person name="Hug L.A."/>
            <person name="Sharon I."/>
            <person name="Castelle C.J."/>
            <person name="Probst A.J."/>
            <person name="Thomas B.C."/>
            <person name="Singh A."/>
            <person name="Wilkins M.J."/>
            <person name="Karaoz U."/>
            <person name="Brodie E.L."/>
            <person name="Williams K.H."/>
            <person name="Hubbard S.S."/>
            <person name="Banfield J.F."/>
        </authorList>
    </citation>
    <scope>NUCLEOTIDE SEQUENCE [LARGE SCALE GENOMIC DNA]</scope>
</reference>
<keyword evidence="1" id="KW-0472">Membrane</keyword>
<evidence type="ECO:0000256" key="1">
    <source>
        <dbReference type="SAM" id="Phobius"/>
    </source>
</evidence>
<dbReference type="STRING" id="1798481.A2678_00860"/>
<dbReference type="EMBL" id="MFKU01000004">
    <property type="protein sequence ID" value="OGG49163.1"/>
    <property type="molecule type" value="Genomic_DNA"/>
</dbReference>
<dbReference type="Gene3D" id="2.60.40.1170">
    <property type="entry name" value="Mu homology domain, subdomain B"/>
    <property type="match status" value="1"/>
</dbReference>
<evidence type="ECO:0000259" key="2">
    <source>
        <dbReference type="Pfam" id="PF01345"/>
    </source>
</evidence>
<dbReference type="AlphaFoldDB" id="A0A1F6CIT8"/>
<comment type="caution">
    <text evidence="3">The sequence shown here is derived from an EMBL/GenBank/DDBJ whole genome shotgun (WGS) entry which is preliminary data.</text>
</comment>